<dbReference type="InterPro" id="IPR013783">
    <property type="entry name" value="Ig-like_fold"/>
</dbReference>
<evidence type="ECO:0000313" key="3">
    <source>
        <dbReference type="Proteomes" id="UP000590740"/>
    </source>
</evidence>
<gene>
    <name evidence="2" type="ORF">HNQ65_000877</name>
</gene>
<name>A0A7W8DIQ5_9BACT</name>
<dbReference type="RefSeq" id="WP_184338252.1">
    <property type="nucleotide sequence ID" value="NZ_JACHIG010000001.1"/>
</dbReference>
<proteinExistence type="predicted"/>
<comment type="caution">
    <text evidence="2">The sequence shown here is derived from an EMBL/GenBank/DDBJ whole genome shotgun (WGS) entry which is preliminary data.</text>
</comment>
<dbReference type="Gene3D" id="2.60.40.10">
    <property type="entry name" value="Immunoglobulins"/>
    <property type="match status" value="1"/>
</dbReference>
<accession>A0A7W8DIQ5</accession>
<feature type="chain" id="PRO_5030517906" description="DUF1573 domain-containing protein" evidence="1">
    <location>
        <begin position="20"/>
        <end position="235"/>
    </location>
</feature>
<dbReference type="InterPro" id="IPR011467">
    <property type="entry name" value="DUF1573"/>
</dbReference>
<evidence type="ECO:0000256" key="1">
    <source>
        <dbReference type="SAM" id="SignalP"/>
    </source>
</evidence>
<dbReference type="AlphaFoldDB" id="A0A7W8DIQ5"/>
<sequence length="235" mass="26149">MKASCLSLLLLALAATVHAELKLDVPAIELKPKPEDEEVETTFKFRNTGDKPVKILGMESACSCLSAELDKAEYQPGEVGTGRASFKVSTFVGRHEKFVTVNTDNPKQPDWQVNFILDVPAVVDIKPKNLQWFIGDEPTKKACLVQFTGDTPTKILKITPTRENVEFDWKEIKEGREYLINVKPKTTKDVTMGALKIETNSPIAKYRYQLAFFSITRKPEPPPAATAAAQPKADK</sequence>
<dbReference type="EMBL" id="JACHIG010000001">
    <property type="protein sequence ID" value="MBB5031323.1"/>
    <property type="molecule type" value="Genomic_DNA"/>
</dbReference>
<keyword evidence="3" id="KW-1185">Reference proteome</keyword>
<evidence type="ECO:0000313" key="2">
    <source>
        <dbReference type="EMBL" id="MBB5031323.1"/>
    </source>
</evidence>
<reference evidence="2 3" key="1">
    <citation type="submission" date="2020-08" db="EMBL/GenBank/DDBJ databases">
        <title>Genomic Encyclopedia of Type Strains, Phase IV (KMG-IV): sequencing the most valuable type-strain genomes for metagenomic binning, comparative biology and taxonomic classification.</title>
        <authorList>
            <person name="Goeker M."/>
        </authorList>
    </citation>
    <scope>NUCLEOTIDE SEQUENCE [LARGE SCALE GENOMIC DNA]</scope>
    <source>
        <strain evidence="2 3">DSM 12252</strain>
    </source>
</reference>
<feature type="signal peptide" evidence="1">
    <location>
        <begin position="1"/>
        <end position="19"/>
    </location>
</feature>
<dbReference type="PANTHER" id="PTHR37833:SF1">
    <property type="entry name" value="SIGNAL PEPTIDE PROTEIN"/>
    <property type="match status" value="1"/>
</dbReference>
<keyword evidence="1" id="KW-0732">Signal</keyword>
<organism evidence="2 3">
    <name type="scientific">Prosthecobacter vanneervenii</name>
    <dbReference type="NCBI Taxonomy" id="48466"/>
    <lineage>
        <taxon>Bacteria</taxon>
        <taxon>Pseudomonadati</taxon>
        <taxon>Verrucomicrobiota</taxon>
        <taxon>Verrucomicrobiia</taxon>
        <taxon>Verrucomicrobiales</taxon>
        <taxon>Verrucomicrobiaceae</taxon>
        <taxon>Prosthecobacter</taxon>
    </lineage>
</organism>
<protein>
    <recommendedName>
        <fullName evidence="4">DUF1573 domain-containing protein</fullName>
    </recommendedName>
</protein>
<dbReference type="PANTHER" id="PTHR37833">
    <property type="entry name" value="LIPOPROTEIN-RELATED"/>
    <property type="match status" value="1"/>
</dbReference>
<dbReference type="Proteomes" id="UP000590740">
    <property type="component" value="Unassembled WGS sequence"/>
</dbReference>
<evidence type="ECO:0008006" key="4">
    <source>
        <dbReference type="Google" id="ProtNLM"/>
    </source>
</evidence>
<dbReference type="Pfam" id="PF07610">
    <property type="entry name" value="DUF1573"/>
    <property type="match status" value="1"/>
</dbReference>